<protein>
    <submittedName>
        <fullName evidence="1">Uncharacterized protein</fullName>
    </submittedName>
</protein>
<gene>
    <name evidence="1" type="ORF">AW09_003826</name>
</gene>
<evidence type="ECO:0000313" key="2">
    <source>
        <dbReference type="Proteomes" id="UP000020077"/>
    </source>
</evidence>
<dbReference type="Proteomes" id="UP000020077">
    <property type="component" value="Unassembled WGS sequence"/>
</dbReference>
<dbReference type="InterPro" id="IPR023298">
    <property type="entry name" value="ATPase_P-typ_TM_dom_sf"/>
</dbReference>
<dbReference type="AlphaFoldDB" id="A0A080M1Q9"/>
<dbReference type="SUPFAM" id="SSF81665">
    <property type="entry name" value="Calcium ATPase, transmembrane domain M"/>
    <property type="match status" value="1"/>
</dbReference>
<dbReference type="EMBL" id="JDVG02000602">
    <property type="protein sequence ID" value="KFB71069.1"/>
    <property type="molecule type" value="Genomic_DNA"/>
</dbReference>
<comment type="caution">
    <text evidence="1">The sequence shown here is derived from an EMBL/GenBank/DDBJ whole genome shotgun (WGS) entry which is preliminary data.</text>
</comment>
<name>A0A080M1Q9_9PROT</name>
<accession>A0A080M1Q9</accession>
<proteinExistence type="predicted"/>
<sequence length="71" mass="7900">MKNHDPWQKMEPWSIDAAAPAGLPGCILSVNALLGFFQEHRAEAALAALKNMHLSRAIWRITLNHTLATRP</sequence>
<evidence type="ECO:0000313" key="1">
    <source>
        <dbReference type="EMBL" id="KFB71069.1"/>
    </source>
</evidence>
<reference evidence="1 2" key="1">
    <citation type="submission" date="2014-02" db="EMBL/GenBank/DDBJ databases">
        <title>Expanding our view of genomic diversity in Candidatus Accumulibacter clades.</title>
        <authorList>
            <person name="Skennerton C.T."/>
            <person name="Barr J.J."/>
            <person name="Slater F.R."/>
            <person name="Bond P.L."/>
            <person name="Tyson G.W."/>
        </authorList>
    </citation>
    <scope>NUCLEOTIDE SEQUENCE [LARGE SCALE GENOMIC DNA]</scope>
    <source>
        <strain evidence="2">BA-91</strain>
    </source>
</reference>
<organism evidence="1 2">
    <name type="scientific">Candidatus Accumulibacter phosphatis</name>
    <dbReference type="NCBI Taxonomy" id="327160"/>
    <lineage>
        <taxon>Bacteria</taxon>
        <taxon>Pseudomonadati</taxon>
        <taxon>Pseudomonadota</taxon>
        <taxon>Betaproteobacteria</taxon>
        <taxon>Candidatus Accumulibacter</taxon>
    </lineage>
</organism>